<dbReference type="Gene3D" id="3.40.50.300">
    <property type="entry name" value="P-loop containing nucleotide triphosphate hydrolases"/>
    <property type="match status" value="1"/>
</dbReference>
<dbReference type="InterPro" id="IPR003203">
    <property type="entry name" value="CobU/CobP"/>
</dbReference>
<dbReference type="InterPro" id="IPR027417">
    <property type="entry name" value="P-loop_NTPase"/>
</dbReference>
<dbReference type="Proteomes" id="UP001646157">
    <property type="component" value="Unassembled WGS sequence"/>
</dbReference>
<evidence type="ECO:0000313" key="2">
    <source>
        <dbReference type="Proteomes" id="UP001646157"/>
    </source>
</evidence>
<evidence type="ECO:0000313" key="1">
    <source>
        <dbReference type="EMBL" id="MBM7583841.1"/>
    </source>
</evidence>
<accession>A0ABS2N8C2</accession>
<name>A0ABS2N8C2_9BACI</name>
<protein>
    <submittedName>
        <fullName evidence="1">Adenosyl cobinamide kinase/adenosyl cobinamide phosphate guanylyltransferase</fullName>
    </submittedName>
</protein>
<proteinExistence type="predicted"/>
<keyword evidence="1" id="KW-0548">Nucleotidyltransferase</keyword>
<organism evidence="1 2">
    <name type="scientific">Rossellomorea pakistanensis</name>
    <dbReference type="NCBI Taxonomy" id="992288"/>
    <lineage>
        <taxon>Bacteria</taxon>
        <taxon>Bacillati</taxon>
        <taxon>Bacillota</taxon>
        <taxon>Bacilli</taxon>
        <taxon>Bacillales</taxon>
        <taxon>Bacillaceae</taxon>
        <taxon>Rossellomorea</taxon>
    </lineage>
</organism>
<keyword evidence="1" id="KW-0418">Kinase</keyword>
<dbReference type="SUPFAM" id="SSF52540">
    <property type="entry name" value="P-loop containing nucleoside triphosphate hydrolases"/>
    <property type="match status" value="1"/>
</dbReference>
<keyword evidence="2" id="KW-1185">Reference proteome</keyword>
<gene>
    <name evidence="1" type="ORF">JOC86_000378</name>
</gene>
<dbReference type="EMBL" id="JAFBDZ010000001">
    <property type="protein sequence ID" value="MBM7583841.1"/>
    <property type="molecule type" value="Genomic_DNA"/>
</dbReference>
<dbReference type="GO" id="GO:0016301">
    <property type="term" value="F:kinase activity"/>
    <property type="evidence" value="ECO:0007669"/>
    <property type="project" value="UniProtKB-KW"/>
</dbReference>
<comment type="caution">
    <text evidence="1">The sequence shown here is derived from an EMBL/GenBank/DDBJ whole genome shotgun (WGS) entry which is preliminary data.</text>
</comment>
<dbReference type="Pfam" id="PF02283">
    <property type="entry name" value="CobU"/>
    <property type="match status" value="1"/>
</dbReference>
<reference evidence="1 2" key="1">
    <citation type="submission" date="2021-01" db="EMBL/GenBank/DDBJ databases">
        <title>Genomic Encyclopedia of Type Strains, Phase IV (KMG-IV): sequencing the most valuable type-strain genomes for metagenomic binning, comparative biology and taxonomic classification.</title>
        <authorList>
            <person name="Goeker M."/>
        </authorList>
    </citation>
    <scope>NUCLEOTIDE SEQUENCE [LARGE SCALE GENOMIC DNA]</scope>
    <source>
        <strain evidence="1 2">DSM 24834</strain>
    </source>
</reference>
<dbReference type="GO" id="GO:0016779">
    <property type="term" value="F:nucleotidyltransferase activity"/>
    <property type="evidence" value="ECO:0007669"/>
    <property type="project" value="UniProtKB-KW"/>
</dbReference>
<sequence length="140" mass="16515">MHFITGGAYNGKAKWVKNFYQLDGKCQWFSAYKGDALPVKLSLQNSDIVVFEGIEYWLKKEMFKSEIDHVRKEWMQFINGWNSSYNVNIILIGTDITKGIVPLNDTDRQWRDLTGWVYQDIVRNANRVDTIWYGLNQRLK</sequence>
<keyword evidence="1" id="KW-0808">Transferase</keyword>